<dbReference type="Pfam" id="PF02915">
    <property type="entry name" value="Rubrerythrin"/>
    <property type="match status" value="1"/>
</dbReference>
<dbReference type="InterPro" id="IPR009078">
    <property type="entry name" value="Ferritin-like_SF"/>
</dbReference>
<dbReference type="CDD" id="cd00657">
    <property type="entry name" value="Ferritin_like"/>
    <property type="match status" value="1"/>
</dbReference>
<dbReference type="InterPro" id="IPR003251">
    <property type="entry name" value="Rr_diiron-bd_dom"/>
</dbReference>
<reference evidence="2 3" key="1">
    <citation type="submission" date="2013-06" db="EMBL/GenBank/DDBJ databases">
        <title>Whole genome shotgun sequence of Bacillus selenatarsenatis SF-1.</title>
        <authorList>
            <person name="Kuroda M."/>
            <person name="Sei K."/>
            <person name="Yamashita M."/>
            <person name="Ike M."/>
        </authorList>
    </citation>
    <scope>NUCLEOTIDE SEQUENCE [LARGE SCALE GENOMIC DNA]</scope>
    <source>
        <strain evidence="2 3">SF-1</strain>
    </source>
</reference>
<evidence type="ECO:0000313" key="3">
    <source>
        <dbReference type="Proteomes" id="UP000031014"/>
    </source>
</evidence>
<organism evidence="2 3">
    <name type="scientific">Mesobacillus selenatarsenatis (strain DSM 18680 / JCM 14380 / FERM P-15431 / SF-1)</name>
    <dbReference type="NCBI Taxonomy" id="1321606"/>
    <lineage>
        <taxon>Bacteria</taxon>
        <taxon>Bacillati</taxon>
        <taxon>Bacillota</taxon>
        <taxon>Bacilli</taxon>
        <taxon>Bacillales</taxon>
        <taxon>Bacillaceae</taxon>
        <taxon>Mesobacillus</taxon>
    </lineage>
</organism>
<dbReference type="GO" id="GO:0016491">
    <property type="term" value="F:oxidoreductase activity"/>
    <property type="evidence" value="ECO:0007669"/>
    <property type="project" value="InterPro"/>
</dbReference>
<dbReference type="RefSeq" id="WP_041965837.1">
    <property type="nucleotide sequence ID" value="NZ_BASE01000044.1"/>
</dbReference>
<dbReference type="EMBL" id="BASE01000044">
    <property type="protein sequence ID" value="GAM14050.1"/>
    <property type="molecule type" value="Genomic_DNA"/>
</dbReference>
<keyword evidence="3" id="KW-1185">Reference proteome</keyword>
<dbReference type="GO" id="GO:0046872">
    <property type="term" value="F:metal ion binding"/>
    <property type="evidence" value="ECO:0007669"/>
    <property type="project" value="InterPro"/>
</dbReference>
<dbReference type="STRING" id="1321606.SAMD00020551_2197"/>
<sequence>MYPYYDHYRQNQKLINDLIKAINGEYSATQCYAKLAGMAPNEEQRDQINEILNDEKKHLRQFSQIYTTLTGKQPRPQMVEECGETYLEGLEASFKDEQKTTDFYHEIADEAADPVIKEVFRRAAYDEQNHAVWFLYYFGKEK</sequence>
<evidence type="ECO:0000313" key="2">
    <source>
        <dbReference type="EMBL" id="GAM14050.1"/>
    </source>
</evidence>
<evidence type="ECO:0000259" key="1">
    <source>
        <dbReference type="Pfam" id="PF02915"/>
    </source>
</evidence>
<feature type="domain" description="Rubrerythrin diiron-binding" evidence="1">
    <location>
        <begin position="89"/>
        <end position="140"/>
    </location>
</feature>
<dbReference type="AlphaFoldDB" id="A0A0A8X239"/>
<dbReference type="SUPFAM" id="SSF47240">
    <property type="entry name" value="Ferritin-like"/>
    <property type="match status" value="1"/>
</dbReference>
<dbReference type="OrthoDB" id="573482at2"/>
<proteinExistence type="predicted"/>
<dbReference type="Gene3D" id="1.20.120.660">
    <property type="entry name" value="IL-4 antagonist (De novo design) like domain"/>
    <property type="match status" value="1"/>
</dbReference>
<protein>
    <recommendedName>
        <fullName evidence="1">Rubrerythrin diiron-binding domain-containing protein</fullName>
    </recommendedName>
</protein>
<accession>A0A0A8X239</accession>
<dbReference type="Gene3D" id="1.20.5.420">
    <property type="entry name" value="Immunoglobulin FC, subunit C"/>
    <property type="match status" value="1"/>
</dbReference>
<name>A0A0A8X239_MESS1</name>
<gene>
    <name evidence="2" type="ORF">SAMD00020551_2197</name>
</gene>
<comment type="caution">
    <text evidence="2">The sequence shown here is derived from an EMBL/GenBank/DDBJ whole genome shotgun (WGS) entry which is preliminary data.</text>
</comment>
<dbReference type="Proteomes" id="UP000031014">
    <property type="component" value="Unassembled WGS sequence"/>
</dbReference>